<accession>A0A1Q3EG63</accession>
<sequence length="106" mass="12158">MVTEIASMHMLCAIPAYPKTFQIFNNRLFDSSTRKLPGFRTSWKIISPSKFPRLYPALPSFYKPLSAQICFPRYTCCTTVNKEDHQSKPSDVRVFAVLILIFLAAH</sequence>
<dbReference type="AlphaFoldDB" id="A0A1Q3EG63"/>
<reference evidence="1 2" key="1">
    <citation type="submission" date="2016-08" db="EMBL/GenBank/DDBJ databases">
        <authorList>
            <consortium name="Lentinula edodes genome sequencing consortium"/>
            <person name="Sakamoto Y."/>
            <person name="Nakade K."/>
            <person name="Sato S."/>
            <person name="Yoshida Y."/>
            <person name="Miyazaki K."/>
            <person name="Natsume S."/>
            <person name="Konno N."/>
        </authorList>
    </citation>
    <scope>NUCLEOTIDE SEQUENCE [LARGE SCALE GENOMIC DNA]</scope>
    <source>
        <strain evidence="1 2">NBRC 111202</strain>
    </source>
</reference>
<dbReference type="Proteomes" id="UP000188533">
    <property type="component" value="Unassembled WGS sequence"/>
</dbReference>
<gene>
    <name evidence="1" type="ORF">LENED_008078</name>
</gene>
<comment type="caution">
    <text evidence="1">The sequence shown here is derived from an EMBL/GenBank/DDBJ whole genome shotgun (WGS) entry which is preliminary data.</text>
</comment>
<proteinExistence type="predicted"/>
<evidence type="ECO:0000313" key="1">
    <source>
        <dbReference type="EMBL" id="GAW06175.1"/>
    </source>
</evidence>
<evidence type="ECO:0000313" key="2">
    <source>
        <dbReference type="Proteomes" id="UP000188533"/>
    </source>
</evidence>
<name>A0A1Q3EG63_LENED</name>
<organism evidence="1 2">
    <name type="scientific">Lentinula edodes</name>
    <name type="common">Shiitake mushroom</name>
    <name type="synonym">Lentinus edodes</name>
    <dbReference type="NCBI Taxonomy" id="5353"/>
    <lineage>
        <taxon>Eukaryota</taxon>
        <taxon>Fungi</taxon>
        <taxon>Dikarya</taxon>
        <taxon>Basidiomycota</taxon>
        <taxon>Agaricomycotina</taxon>
        <taxon>Agaricomycetes</taxon>
        <taxon>Agaricomycetidae</taxon>
        <taxon>Agaricales</taxon>
        <taxon>Marasmiineae</taxon>
        <taxon>Omphalotaceae</taxon>
        <taxon>Lentinula</taxon>
    </lineage>
</organism>
<dbReference type="EMBL" id="BDGU01000303">
    <property type="protein sequence ID" value="GAW06175.1"/>
    <property type="molecule type" value="Genomic_DNA"/>
</dbReference>
<protein>
    <submittedName>
        <fullName evidence="1">Uncharacterized protein</fullName>
    </submittedName>
</protein>
<reference evidence="1 2" key="2">
    <citation type="submission" date="2017-02" db="EMBL/GenBank/DDBJ databases">
        <title>A genome survey and senescence transcriptome analysis in Lentinula edodes.</title>
        <authorList>
            <person name="Sakamoto Y."/>
            <person name="Nakade K."/>
            <person name="Sato S."/>
            <person name="Yoshida Y."/>
            <person name="Miyazaki K."/>
            <person name="Natsume S."/>
            <person name="Konno N."/>
        </authorList>
    </citation>
    <scope>NUCLEOTIDE SEQUENCE [LARGE SCALE GENOMIC DNA]</scope>
    <source>
        <strain evidence="1 2">NBRC 111202</strain>
    </source>
</reference>
<keyword evidence="2" id="KW-1185">Reference proteome</keyword>